<dbReference type="PROSITE" id="PS50005">
    <property type="entry name" value="TPR"/>
    <property type="match status" value="3"/>
</dbReference>
<sequence length="855" mass="96796">MKILIMLFIIAFSLNAYAQKPEKIDLGPGINSYQKFLIYPRIEKGLSALDEGNNQRAIEEFSWARKRAPQSPLTALYLANAYIKEDDYAKAKEVLEQQLAFTPKNQQILKRLSNTLILERDYLAAADSLKEELKINENNVIAQEKLKVVNQELANVESNRLKTLQEEDPAQFLADLKDKKVRFDNAFEERNWIDLLLTDFAKQPELLLSYQPEFDSNRIYQSEKILQRLLNEGRQSEADTYLLNLPNSIKLNPIFLDHLSYQLVNENGEHQAIDLLLDAYPFKQASYPQRVELINRLILLLKNHGDAIATPYLAKLSVPLDRPELRSLQVKLLSALNDCPAIRQVLGDYSAFYTPDDWSRLGNCYGDRLPGLGVLAFERAEELAPNPERERAVAYQSFYTKSYLRALTAWNSIPLDAMTPPDILSAATTAQALGDTKELKKWLLAYEQTDGAKDDRYWWLLAQTKLTSDPQAALIDLSKAASIKPSVTYYSQIASLLMTEGKLTEAIAYLNKALLLNPSDSVTQAALGYAYYRQGKYQRAQYYLSASLKTRPDDEELVKQLAYTNQKLGQNTQAVKYAEEAIDSFDRYSPSEITPDIKSQQFGMRRMHEDLERRWSFTADAMSGNQVTAAPNIGQPGTNYRSYSQAEAAYRLGNPAIDNGKSLSAYTRIFAGGGLNNSPVPIYAPMIAGGLRWKPLSDYVLNLAVEEQTPLDRGQFTQTSLMLRASASLLNSGIYSDDWHPNGTGWIAQNLYLDAAHYVSSSVTSLVMDYRMSYHQKIEEGQTIEPYAHIQWSSLNQANGLDERLGIGARWNIWQGQSKYNAYPSKVMIGLEYQYAFKTYLNDKSAIFVTLGGRW</sequence>
<dbReference type="OrthoDB" id="7399085at2"/>
<proteinExistence type="predicted"/>
<gene>
    <name evidence="7" type="ORF">CBI30_10040</name>
</gene>
<keyword evidence="4" id="KW-0175">Coiled coil</keyword>
<protein>
    <recommendedName>
        <fullName evidence="6">Bacteriophage N4 adsorption protein A C-terminal domain-containing protein</fullName>
    </recommendedName>
</protein>
<reference evidence="7 8" key="1">
    <citation type="submission" date="2017-05" db="EMBL/GenBank/DDBJ databases">
        <title>Polynucleobacter sp. MWH-K35W1 isolated from the permanently anoxic monimolimnion of a meromictic lake.</title>
        <authorList>
            <person name="Hahn M.W."/>
        </authorList>
    </citation>
    <scope>NUCLEOTIDE SEQUENCE [LARGE SCALE GENOMIC DNA]</scope>
    <source>
        <strain evidence="7 8">MWH-K35W1</strain>
    </source>
</reference>
<accession>A0A254Q300</accession>
<dbReference type="Gene3D" id="1.25.40.10">
    <property type="entry name" value="Tetratricopeptide repeat domain"/>
    <property type="match status" value="2"/>
</dbReference>
<dbReference type="Pfam" id="PF14559">
    <property type="entry name" value="TPR_19"/>
    <property type="match status" value="2"/>
</dbReference>
<feature type="repeat" description="TPR" evidence="3">
    <location>
        <begin position="521"/>
        <end position="554"/>
    </location>
</feature>
<evidence type="ECO:0000256" key="3">
    <source>
        <dbReference type="PROSITE-ProRule" id="PRU00339"/>
    </source>
</evidence>
<dbReference type="SUPFAM" id="SSF48452">
    <property type="entry name" value="TPR-like"/>
    <property type="match status" value="1"/>
</dbReference>
<feature type="domain" description="Bacteriophage N4 adsorption protein A C-terminal" evidence="6">
    <location>
        <begin position="678"/>
        <end position="848"/>
    </location>
</feature>
<dbReference type="InterPro" id="IPR050498">
    <property type="entry name" value="Ycf3"/>
</dbReference>
<feature type="signal peptide" evidence="5">
    <location>
        <begin position="1"/>
        <end position="18"/>
    </location>
</feature>
<dbReference type="EMBL" id="NGUO01000019">
    <property type="protein sequence ID" value="OWS69317.1"/>
    <property type="molecule type" value="Genomic_DNA"/>
</dbReference>
<dbReference type="PANTHER" id="PTHR44858:SF1">
    <property type="entry name" value="UDP-N-ACETYLGLUCOSAMINE--PEPTIDE N-ACETYLGLUCOSAMINYLTRANSFERASE SPINDLY-RELATED"/>
    <property type="match status" value="1"/>
</dbReference>
<dbReference type="InterPro" id="IPR025137">
    <property type="entry name" value="NfrA_C"/>
</dbReference>
<dbReference type="PANTHER" id="PTHR44858">
    <property type="entry name" value="TETRATRICOPEPTIDE REPEAT PROTEIN 6"/>
    <property type="match status" value="1"/>
</dbReference>
<dbReference type="InterPro" id="IPR011990">
    <property type="entry name" value="TPR-like_helical_dom_sf"/>
</dbReference>
<dbReference type="Proteomes" id="UP000198104">
    <property type="component" value="Unassembled WGS sequence"/>
</dbReference>
<dbReference type="AlphaFoldDB" id="A0A254Q300"/>
<keyword evidence="8" id="KW-1185">Reference proteome</keyword>
<evidence type="ECO:0000256" key="1">
    <source>
        <dbReference type="ARBA" id="ARBA00022737"/>
    </source>
</evidence>
<evidence type="ECO:0000256" key="5">
    <source>
        <dbReference type="SAM" id="SignalP"/>
    </source>
</evidence>
<keyword evidence="1" id="KW-0677">Repeat</keyword>
<evidence type="ECO:0000313" key="7">
    <source>
        <dbReference type="EMBL" id="OWS69317.1"/>
    </source>
</evidence>
<name>A0A254Q300_9BURK</name>
<dbReference type="InterPro" id="IPR019734">
    <property type="entry name" value="TPR_rpt"/>
</dbReference>
<organism evidence="7 8">
    <name type="scientific">Polynucleobacter aenigmaticus</name>
    <dbReference type="NCBI Taxonomy" id="1743164"/>
    <lineage>
        <taxon>Bacteria</taxon>
        <taxon>Pseudomonadati</taxon>
        <taxon>Pseudomonadota</taxon>
        <taxon>Betaproteobacteria</taxon>
        <taxon>Burkholderiales</taxon>
        <taxon>Burkholderiaceae</taxon>
        <taxon>Polynucleobacter</taxon>
    </lineage>
</organism>
<dbReference type="SMART" id="SM00028">
    <property type="entry name" value="TPR"/>
    <property type="match status" value="6"/>
</dbReference>
<comment type="caution">
    <text evidence="7">The sequence shown here is derived from an EMBL/GenBank/DDBJ whole genome shotgun (WGS) entry which is preliminary data.</text>
</comment>
<evidence type="ECO:0000259" key="6">
    <source>
        <dbReference type="Pfam" id="PF13283"/>
    </source>
</evidence>
<evidence type="ECO:0000256" key="2">
    <source>
        <dbReference type="ARBA" id="ARBA00022803"/>
    </source>
</evidence>
<feature type="repeat" description="TPR" evidence="3">
    <location>
        <begin position="487"/>
        <end position="520"/>
    </location>
</feature>
<feature type="coiled-coil region" evidence="4">
    <location>
        <begin position="126"/>
        <end position="159"/>
    </location>
</feature>
<dbReference type="Pfam" id="PF13283">
    <property type="entry name" value="NfrA_C"/>
    <property type="match status" value="1"/>
</dbReference>
<keyword evidence="5" id="KW-0732">Signal</keyword>
<feature type="chain" id="PRO_5012015973" description="Bacteriophage N4 adsorption protein A C-terminal domain-containing protein" evidence="5">
    <location>
        <begin position="19"/>
        <end position="855"/>
    </location>
</feature>
<evidence type="ECO:0000313" key="8">
    <source>
        <dbReference type="Proteomes" id="UP000198104"/>
    </source>
</evidence>
<evidence type="ECO:0000256" key="4">
    <source>
        <dbReference type="SAM" id="Coils"/>
    </source>
</evidence>
<feature type="repeat" description="TPR" evidence="3">
    <location>
        <begin position="72"/>
        <end position="105"/>
    </location>
</feature>
<keyword evidence="2 3" id="KW-0802">TPR repeat</keyword>